<gene>
    <name evidence="5" type="ORF">LCOR_08857.1</name>
</gene>
<feature type="transmembrane region" description="Helical" evidence="4">
    <location>
        <begin position="52"/>
        <end position="72"/>
    </location>
</feature>
<dbReference type="InterPro" id="IPR005024">
    <property type="entry name" value="Snf7_fam"/>
</dbReference>
<dbReference type="PANTHER" id="PTHR22761">
    <property type="entry name" value="CHARGED MULTIVESICULAR BODY PROTEIN"/>
    <property type="match status" value="1"/>
</dbReference>
<sequence length="297" mass="34128">MPRHTREDGKLLHLYFGHMIVVIIGAAIPLAERVRWKTWQRRIMRMKCGDTLAQLFLFCFSSTHTAIMNRLFGSNKRTPKPTLNDAISSTDVRADAVEVKIRKLDAELTRYRDQMKKMRDGPAKKAVQQKALRVLKQRKLYESQRDNLQQQSFNMEQAQMTTENLRNVMATVDAMQTANKEMKKQYKNVNLDKIDQLQDEMEDLIDQANEVQESLGRSYNLPEDIDEEDLEAELDALGDELDFEDEEIPSYLQDESATSVDLPKASEAEPTATKDDKKEVQLDEFGLPIAAQTPMKA</sequence>
<name>A0A068S7M5_9FUNG</name>
<evidence type="ECO:0000256" key="2">
    <source>
        <dbReference type="ARBA" id="ARBA00023054"/>
    </source>
</evidence>
<feature type="transmembrane region" description="Helical" evidence="4">
    <location>
        <begin position="12"/>
        <end position="31"/>
    </location>
</feature>
<keyword evidence="6" id="KW-1185">Reference proteome</keyword>
<keyword evidence="4" id="KW-0472">Membrane</keyword>
<feature type="compositionally biased region" description="Basic and acidic residues" evidence="3">
    <location>
        <begin position="264"/>
        <end position="281"/>
    </location>
</feature>
<dbReference type="GO" id="GO:0032511">
    <property type="term" value="P:late endosome to vacuole transport via multivesicular body sorting pathway"/>
    <property type="evidence" value="ECO:0007669"/>
    <property type="project" value="TreeGrafter"/>
</dbReference>
<protein>
    <submittedName>
        <fullName evidence="5">Related to vps60 involved in vacuolar proteinsorting</fullName>
    </submittedName>
</protein>
<evidence type="ECO:0000313" key="5">
    <source>
        <dbReference type="EMBL" id="CDH57975.1"/>
    </source>
</evidence>
<dbReference type="GO" id="GO:0005771">
    <property type="term" value="C:multivesicular body"/>
    <property type="evidence" value="ECO:0007669"/>
    <property type="project" value="TreeGrafter"/>
</dbReference>
<keyword evidence="4" id="KW-0812">Transmembrane</keyword>
<dbReference type="OrthoDB" id="3973241at2759"/>
<dbReference type="VEuPathDB" id="FungiDB:LCOR_08857.1"/>
<dbReference type="Pfam" id="PF03357">
    <property type="entry name" value="Snf7"/>
    <property type="match status" value="1"/>
</dbReference>
<accession>A0A068S7M5</accession>
<evidence type="ECO:0000313" key="6">
    <source>
        <dbReference type="Proteomes" id="UP000027586"/>
    </source>
</evidence>
<dbReference type="GO" id="GO:0006900">
    <property type="term" value="P:vesicle budding from membrane"/>
    <property type="evidence" value="ECO:0007669"/>
    <property type="project" value="TreeGrafter"/>
</dbReference>
<feature type="region of interest" description="Disordered" evidence="3">
    <location>
        <begin position="242"/>
        <end position="297"/>
    </location>
</feature>
<dbReference type="PANTHER" id="PTHR22761:SF12">
    <property type="entry name" value="CHARGED MULTIVESICULAR BODY PROTEIN 5"/>
    <property type="match status" value="1"/>
</dbReference>
<dbReference type="AlphaFoldDB" id="A0A068S7M5"/>
<keyword evidence="4" id="KW-1133">Transmembrane helix</keyword>
<proteinExistence type="inferred from homology"/>
<keyword evidence="2" id="KW-0175">Coiled coil</keyword>
<organism evidence="5 6">
    <name type="scientific">Lichtheimia corymbifera JMRC:FSU:9682</name>
    <dbReference type="NCBI Taxonomy" id="1263082"/>
    <lineage>
        <taxon>Eukaryota</taxon>
        <taxon>Fungi</taxon>
        <taxon>Fungi incertae sedis</taxon>
        <taxon>Mucoromycota</taxon>
        <taxon>Mucoromycotina</taxon>
        <taxon>Mucoromycetes</taxon>
        <taxon>Mucorales</taxon>
        <taxon>Lichtheimiaceae</taxon>
        <taxon>Lichtheimia</taxon>
    </lineage>
</organism>
<comment type="similarity">
    <text evidence="1">Belongs to the SNF7 family.</text>
</comment>
<dbReference type="Gene3D" id="6.10.250.1710">
    <property type="match status" value="1"/>
</dbReference>
<dbReference type="EMBL" id="CBTN010000051">
    <property type="protein sequence ID" value="CDH57975.1"/>
    <property type="molecule type" value="Genomic_DNA"/>
</dbReference>
<dbReference type="Proteomes" id="UP000027586">
    <property type="component" value="Unassembled WGS sequence"/>
</dbReference>
<dbReference type="STRING" id="1263082.A0A068S7M5"/>
<reference evidence="5" key="1">
    <citation type="submission" date="2013-08" db="EMBL/GenBank/DDBJ databases">
        <title>Gene expansion shapes genome architecture in the human pathogen Lichtheimia corymbifera: an evolutionary genomics analysis in the ancient terrestrial Mucorales (Mucoromycotina).</title>
        <authorList>
            <person name="Schwartze V.U."/>
            <person name="Winter S."/>
            <person name="Shelest E."/>
            <person name="Marcet-Houben M."/>
            <person name="Horn F."/>
            <person name="Wehner S."/>
            <person name="Hoffmann K."/>
            <person name="Riege K."/>
            <person name="Sammeth M."/>
            <person name="Nowrousian M."/>
            <person name="Valiante V."/>
            <person name="Linde J."/>
            <person name="Jacobsen I.D."/>
            <person name="Marz M."/>
            <person name="Brakhage A.A."/>
            <person name="Gabaldon T."/>
            <person name="Bocker S."/>
            <person name="Voigt K."/>
        </authorList>
    </citation>
    <scope>NUCLEOTIDE SEQUENCE [LARGE SCALE GENOMIC DNA]</scope>
    <source>
        <strain evidence="5">FSU 9682</strain>
    </source>
</reference>
<evidence type="ECO:0000256" key="4">
    <source>
        <dbReference type="SAM" id="Phobius"/>
    </source>
</evidence>
<evidence type="ECO:0000256" key="3">
    <source>
        <dbReference type="SAM" id="MobiDB-lite"/>
    </source>
</evidence>
<evidence type="ECO:0000256" key="1">
    <source>
        <dbReference type="ARBA" id="ARBA00006190"/>
    </source>
</evidence>
<comment type="caution">
    <text evidence="5">The sequence shown here is derived from an EMBL/GenBank/DDBJ whole genome shotgun (WGS) entry which is preliminary data.</text>
</comment>